<dbReference type="SMART" id="SM00089">
    <property type="entry name" value="PKD"/>
    <property type="match status" value="1"/>
</dbReference>
<evidence type="ECO:0000313" key="6">
    <source>
        <dbReference type="Proteomes" id="UP000230906"/>
    </source>
</evidence>
<dbReference type="CDD" id="cd00146">
    <property type="entry name" value="PKD"/>
    <property type="match status" value="1"/>
</dbReference>
<protein>
    <recommendedName>
        <fullName evidence="7">PKD domain-containing protein</fullName>
    </recommendedName>
</protein>
<evidence type="ECO:0000256" key="1">
    <source>
        <dbReference type="SAM" id="MobiDB-lite"/>
    </source>
</evidence>
<dbReference type="Proteomes" id="UP000230906">
    <property type="component" value="Unassembled WGS sequence"/>
</dbReference>
<feature type="domain" description="Fibronectin type-III" evidence="4">
    <location>
        <begin position="139"/>
        <end position="224"/>
    </location>
</feature>
<dbReference type="GO" id="GO:0046872">
    <property type="term" value="F:metal ion binding"/>
    <property type="evidence" value="ECO:0007669"/>
    <property type="project" value="InterPro"/>
</dbReference>
<dbReference type="Pfam" id="PF18911">
    <property type="entry name" value="PKD_4"/>
    <property type="match status" value="1"/>
</dbReference>
<feature type="domain" description="PKD" evidence="3">
    <location>
        <begin position="63"/>
        <end position="130"/>
    </location>
</feature>
<dbReference type="Gene3D" id="2.60.40.10">
    <property type="entry name" value="Immunoglobulins"/>
    <property type="match status" value="1"/>
</dbReference>
<dbReference type="EMBL" id="PCYJ01000009">
    <property type="protein sequence ID" value="PIR45611.1"/>
    <property type="molecule type" value="Genomic_DNA"/>
</dbReference>
<keyword evidence="2" id="KW-0472">Membrane</keyword>
<keyword evidence="2" id="KW-0812">Transmembrane</keyword>
<dbReference type="SUPFAM" id="SSF49363">
    <property type="entry name" value="Purple acid phosphatase, N-terminal domain"/>
    <property type="match status" value="1"/>
</dbReference>
<dbReference type="InterPro" id="IPR022409">
    <property type="entry name" value="PKD/Chitinase_dom"/>
</dbReference>
<dbReference type="PROSITE" id="PS50093">
    <property type="entry name" value="PKD"/>
    <property type="match status" value="1"/>
</dbReference>
<evidence type="ECO:0000259" key="4">
    <source>
        <dbReference type="PROSITE" id="PS50853"/>
    </source>
</evidence>
<name>A0A2H0RGC6_9BACT</name>
<organism evidence="5 6">
    <name type="scientific">Candidatus Vogelbacteria bacterium CG10_big_fil_rev_8_21_14_0_10_50_13</name>
    <dbReference type="NCBI Taxonomy" id="1975044"/>
    <lineage>
        <taxon>Bacteria</taxon>
        <taxon>Candidatus Vogeliibacteriota</taxon>
    </lineage>
</organism>
<dbReference type="Gene3D" id="2.60.40.380">
    <property type="entry name" value="Purple acid phosphatase-like, N-terminal"/>
    <property type="match status" value="1"/>
</dbReference>
<dbReference type="InterPro" id="IPR035986">
    <property type="entry name" value="PKD_dom_sf"/>
</dbReference>
<accession>A0A2H0RGC6</accession>
<dbReference type="InterPro" id="IPR000601">
    <property type="entry name" value="PKD_dom"/>
</dbReference>
<evidence type="ECO:0000259" key="3">
    <source>
        <dbReference type="PROSITE" id="PS50093"/>
    </source>
</evidence>
<dbReference type="CDD" id="cd00063">
    <property type="entry name" value="FN3"/>
    <property type="match status" value="1"/>
</dbReference>
<evidence type="ECO:0000313" key="5">
    <source>
        <dbReference type="EMBL" id="PIR45611.1"/>
    </source>
</evidence>
<comment type="caution">
    <text evidence="5">The sequence shown here is derived from an EMBL/GenBank/DDBJ whole genome shotgun (WGS) entry which is preliminary data.</text>
</comment>
<feature type="region of interest" description="Disordered" evidence="1">
    <location>
        <begin position="179"/>
        <end position="201"/>
    </location>
</feature>
<evidence type="ECO:0000256" key="2">
    <source>
        <dbReference type="SAM" id="Phobius"/>
    </source>
</evidence>
<gene>
    <name evidence="5" type="ORF">COV09_00465</name>
</gene>
<dbReference type="SUPFAM" id="SSF49299">
    <property type="entry name" value="PKD domain"/>
    <property type="match status" value="1"/>
</dbReference>
<dbReference type="InterPro" id="IPR015914">
    <property type="entry name" value="PAPs_N"/>
</dbReference>
<feature type="transmembrane region" description="Helical" evidence="2">
    <location>
        <begin position="21"/>
        <end position="42"/>
    </location>
</feature>
<keyword evidence="2" id="KW-1133">Transmembrane helix</keyword>
<sequence>MLALKVKIKLNYQHNLLNHMLKQIFGGLVIVAFILGAGVAIAETALVAMVASIDAPADGANLTVNQVTTFRASATGGEAPYAFGWNFGDGTNAAGDTFNKAFTSTGSKTVTLTVVDFAGIQVTDTITINVVDEEADPITISNISITDITKTSAVIHWTTNRVATSRVIYDTVSHPDISGETGPNYGYANSTGTSDTDPKVTEHSVSVTGLTADTQYYFRVISEE</sequence>
<dbReference type="InterPro" id="IPR008963">
    <property type="entry name" value="Purple_acid_Pase-like_N"/>
</dbReference>
<dbReference type="GO" id="GO:0003993">
    <property type="term" value="F:acid phosphatase activity"/>
    <property type="evidence" value="ECO:0007669"/>
    <property type="project" value="InterPro"/>
</dbReference>
<reference evidence="5 6" key="1">
    <citation type="submission" date="2017-09" db="EMBL/GenBank/DDBJ databases">
        <title>Depth-based differentiation of microbial function through sediment-hosted aquifers and enrichment of novel symbionts in the deep terrestrial subsurface.</title>
        <authorList>
            <person name="Probst A.J."/>
            <person name="Ladd B."/>
            <person name="Jarett J.K."/>
            <person name="Geller-Mcgrath D.E."/>
            <person name="Sieber C.M."/>
            <person name="Emerson J.B."/>
            <person name="Anantharaman K."/>
            <person name="Thomas B.C."/>
            <person name="Malmstrom R."/>
            <person name="Stieglmeier M."/>
            <person name="Klingl A."/>
            <person name="Woyke T."/>
            <person name="Ryan C.M."/>
            <person name="Banfield J.F."/>
        </authorList>
    </citation>
    <scope>NUCLEOTIDE SEQUENCE [LARGE SCALE GENOMIC DNA]</scope>
    <source>
        <strain evidence="5">CG10_big_fil_rev_8_21_14_0_10_50_13</strain>
    </source>
</reference>
<dbReference type="AlphaFoldDB" id="A0A2H0RGC6"/>
<evidence type="ECO:0008006" key="7">
    <source>
        <dbReference type="Google" id="ProtNLM"/>
    </source>
</evidence>
<dbReference type="InterPro" id="IPR003961">
    <property type="entry name" value="FN3_dom"/>
</dbReference>
<dbReference type="InterPro" id="IPR013783">
    <property type="entry name" value="Ig-like_fold"/>
</dbReference>
<dbReference type="PROSITE" id="PS50853">
    <property type="entry name" value="FN3"/>
    <property type="match status" value="1"/>
</dbReference>
<proteinExistence type="predicted"/>
<dbReference type="Pfam" id="PF16656">
    <property type="entry name" value="Pur_ac_phosph_N"/>
    <property type="match status" value="1"/>
</dbReference>